<dbReference type="Gene3D" id="3.40.830.10">
    <property type="entry name" value="LigB-like"/>
    <property type="match status" value="1"/>
</dbReference>
<dbReference type="Proteomes" id="UP000008312">
    <property type="component" value="Unassembled WGS sequence"/>
</dbReference>
<dbReference type="PANTHER" id="PTHR11060">
    <property type="entry name" value="PROTEIN MEMO1"/>
    <property type="match status" value="1"/>
</dbReference>
<dbReference type="OrthoDB" id="417112at2759"/>
<dbReference type="InParanoid" id="D8M6B4"/>
<dbReference type="CDD" id="cd07361">
    <property type="entry name" value="MEMO_like"/>
    <property type="match status" value="1"/>
</dbReference>
<accession>D8M6B4</accession>
<dbReference type="EMBL" id="FN668661">
    <property type="protein sequence ID" value="CBK23667.2"/>
    <property type="molecule type" value="Genomic_DNA"/>
</dbReference>
<reference evidence="2" key="1">
    <citation type="submission" date="2010-02" db="EMBL/GenBank/DDBJ databases">
        <title>Sequencing and annotation of the Blastocystis hominis genome.</title>
        <authorList>
            <person name="Wincker P."/>
        </authorList>
    </citation>
    <scope>NUCLEOTIDE SEQUENCE</scope>
    <source>
        <strain evidence="2">Singapore isolate B</strain>
    </source>
</reference>
<evidence type="ECO:0008006" key="4">
    <source>
        <dbReference type="Google" id="ProtNLM"/>
    </source>
</evidence>
<organism evidence="2">
    <name type="scientific">Blastocystis hominis</name>
    <dbReference type="NCBI Taxonomy" id="12968"/>
    <lineage>
        <taxon>Eukaryota</taxon>
        <taxon>Sar</taxon>
        <taxon>Stramenopiles</taxon>
        <taxon>Bigyra</taxon>
        <taxon>Opalozoa</taxon>
        <taxon>Opalinata</taxon>
        <taxon>Blastocystidae</taxon>
        <taxon>Blastocystis</taxon>
    </lineage>
</organism>
<dbReference type="Pfam" id="PF01875">
    <property type="entry name" value="Memo"/>
    <property type="match status" value="1"/>
</dbReference>
<comment type="similarity">
    <text evidence="1">Belongs to the MEMO1 family.</text>
</comment>
<dbReference type="GeneID" id="24920596"/>
<evidence type="ECO:0000313" key="2">
    <source>
        <dbReference type="EMBL" id="CBK23667.2"/>
    </source>
</evidence>
<dbReference type="InterPro" id="IPR002737">
    <property type="entry name" value="MEMO1_fam"/>
</dbReference>
<evidence type="ECO:0000313" key="3">
    <source>
        <dbReference type="Proteomes" id="UP000008312"/>
    </source>
</evidence>
<gene>
    <name evidence="2" type="ORF">GSBLH_T00003499001</name>
</gene>
<dbReference type="RefSeq" id="XP_012897715.1">
    <property type="nucleotide sequence ID" value="XM_013042261.1"/>
</dbReference>
<proteinExistence type="inferred from homology"/>
<dbReference type="AlphaFoldDB" id="D8M6B4"/>
<dbReference type="PANTHER" id="PTHR11060:SF0">
    <property type="entry name" value="PROTEIN MEMO1"/>
    <property type="match status" value="1"/>
</dbReference>
<sequence length="195" mass="22006">MRDEENEHSLEIELPFVYHLFGSRAKVVLMMVGAVSSSYKSKIAPVLAPFLTDPKTVFVISSDFCHWGYNFDFLYYKDRSKPIWQNIEELDKRGAALIEQQSADAFAEYIEDTDNTICGHNCIEIFLRALAASGLQTTTRMLRYGQSSRAESMADSSVSYCALKTALNAWIVCCSNTRNVVFFEVGTRTVEIHGD</sequence>
<keyword evidence="3" id="KW-1185">Reference proteome</keyword>
<dbReference type="OMA" id="NTICGKS"/>
<dbReference type="FunCoup" id="D8M6B4">
    <property type="interactions" value="445"/>
</dbReference>
<dbReference type="NCBIfam" id="TIGR04336">
    <property type="entry name" value="AmmeMemoSam_B"/>
    <property type="match status" value="1"/>
</dbReference>
<evidence type="ECO:0000256" key="1">
    <source>
        <dbReference type="ARBA" id="ARBA00006315"/>
    </source>
</evidence>
<name>D8M6B4_BLAHO</name>
<protein>
    <recommendedName>
        <fullName evidence="4">AmmeMemoRadiSam system protein B</fullName>
    </recommendedName>
</protein>